<evidence type="ECO:0000313" key="2">
    <source>
        <dbReference type="Proteomes" id="UP000054477"/>
    </source>
</evidence>
<dbReference type="Proteomes" id="UP000054477">
    <property type="component" value="Unassembled WGS sequence"/>
</dbReference>
<accession>A0A0C9Y2Q5</accession>
<dbReference type="EMBL" id="KN838593">
    <property type="protein sequence ID" value="KIK02363.1"/>
    <property type="molecule type" value="Genomic_DNA"/>
</dbReference>
<evidence type="ECO:0000313" key="1">
    <source>
        <dbReference type="EMBL" id="KIK02363.1"/>
    </source>
</evidence>
<dbReference type="AlphaFoldDB" id="A0A0C9Y2Q5"/>
<keyword evidence="2" id="KW-1185">Reference proteome</keyword>
<gene>
    <name evidence="1" type="ORF">K443DRAFT_677595</name>
</gene>
<feature type="non-terminal residue" evidence="1">
    <location>
        <position position="93"/>
    </location>
</feature>
<organism evidence="1 2">
    <name type="scientific">Laccaria amethystina LaAM-08-1</name>
    <dbReference type="NCBI Taxonomy" id="1095629"/>
    <lineage>
        <taxon>Eukaryota</taxon>
        <taxon>Fungi</taxon>
        <taxon>Dikarya</taxon>
        <taxon>Basidiomycota</taxon>
        <taxon>Agaricomycotina</taxon>
        <taxon>Agaricomycetes</taxon>
        <taxon>Agaricomycetidae</taxon>
        <taxon>Agaricales</taxon>
        <taxon>Agaricineae</taxon>
        <taxon>Hydnangiaceae</taxon>
        <taxon>Laccaria</taxon>
    </lineage>
</organism>
<reference evidence="2" key="2">
    <citation type="submission" date="2015-01" db="EMBL/GenBank/DDBJ databases">
        <title>Evolutionary Origins and Diversification of the Mycorrhizal Mutualists.</title>
        <authorList>
            <consortium name="DOE Joint Genome Institute"/>
            <consortium name="Mycorrhizal Genomics Consortium"/>
            <person name="Kohler A."/>
            <person name="Kuo A."/>
            <person name="Nagy L.G."/>
            <person name="Floudas D."/>
            <person name="Copeland A."/>
            <person name="Barry K.W."/>
            <person name="Cichocki N."/>
            <person name="Veneault-Fourrey C."/>
            <person name="LaButti K."/>
            <person name="Lindquist E.A."/>
            <person name="Lipzen A."/>
            <person name="Lundell T."/>
            <person name="Morin E."/>
            <person name="Murat C."/>
            <person name="Riley R."/>
            <person name="Ohm R."/>
            <person name="Sun H."/>
            <person name="Tunlid A."/>
            <person name="Henrissat B."/>
            <person name="Grigoriev I.V."/>
            <person name="Hibbett D.S."/>
            <person name="Martin F."/>
        </authorList>
    </citation>
    <scope>NUCLEOTIDE SEQUENCE [LARGE SCALE GENOMIC DNA]</scope>
    <source>
        <strain evidence="2">LaAM-08-1</strain>
    </source>
</reference>
<proteinExistence type="predicted"/>
<sequence>MVSSIFIKKEQLSKLASLSRHNRTQNCSGWLLRPTGRSFPGFRCRIDLIKTILKRAEKGSKFWQRQSRSWNTVTKKFERLAKPARASGTVTVL</sequence>
<protein>
    <submittedName>
        <fullName evidence="1">Uncharacterized protein</fullName>
    </submittedName>
</protein>
<reference evidence="1 2" key="1">
    <citation type="submission" date="2014-04" db="EMBL/GenBank/DDBJ databases">
        <authorList>
            <consortium name="DOE Joint Genome Institute"/>
            <person name="Kuo A."/>
            <person name="Kohler A."/>
            <person name="Nagy L.G."/>
            <person name="Floudas D."/>
            <person name="Copeland A."/>
            <person name="Barry K.W."/>
            <person name="Cichocki N."/>
            <person name="Veneault-Fourrey C."/>
            <person name="LaButti K."/>
            <person name="Lindquist E.A."/>
            <person name="Lipzen A."/>
            <person name="Lundell T."/>
            <person name="Morin E."/>
            <person name="Murat C."/>
            <person name="Sun H."/>
            <person name="Tunlid A."/>
            <person name="Henrissat B."/>
            <person name="Grigoriev I.V."/>
            <person name="Hibbett D.S."/>
            <person name="Martin F."/>
            <person name="Nordberg H.P."/>
            <person name="Cantor M.N."/>
            <person name="Hua S.X."/>
        </authorList>
    </citation>
    <scope>NUCLEOTIDE SEQUENCE [LARGE SCALE GENOMIC DNA]</scope>
    <source>
        <strain evidence="1 2">LaAM-08-1</strain>
    </source>
</reference>
<dbReference type="HOGENOM" id="CLU_2405345_0_0_1"/>
<name>A0A0C9Y2Q5_9AGAR</name>